<evidence type="ECO:0000256" key="1">
    <source>
        <dbReference type="SAM" id="Phobius"/>
    </source>
</evidence>
<keyword evidence="1" id="KW-0472">Membrane</keyword>
<gene>
    <name evidence="2" type="ORF">H1164_02115</name>
</gene>
<protein>
    <submittedName>
        <fullName evidence="2">Uncharacterized protein</fullName>
    </submittedName>
</protein>
<comment type="caution">
    <text evidence="2">The sequence shown here is derived from an EMBL/GenBank/DDBJ whole genome shotgun (WGS) entry which is preliminary data.</text>
</comment>
<feature type="transmembrane region" description="Helical" evidence="1">
    <location>
        <begin position="20"/>
        <end position="36"/>
    </location>
</feature>
<feature type="transmembrane region" description="Helical" evidence="1">
    <location>
        <begin position="48"/>
        <end position="69"/>
    </location>
</feature>
<dbReference type="EMBL" id="JACEIP010000002">
    <property type="protein sequence ID" value="MBA4541699.1"/>
    <property type="molecule type" value="Genomic_DNA"/>
</dbReference>
<sequence length="207" mass="23950">MTHMNSDPPEKEDLTNLKAILVFLLALGVGAGLYAWPKLTYAPKNHIWIYEPDVIPIIFIGLTIVLTFIGSLLKARKFCIGCLVFILLLVFYYHSTFADGPYLKEDRIVLDGKAYRWNDIKYAVLDTSLDKGHPHVYFDLHFHDGEMCTVGMRSVLATDVNGLNRVYHQLLKYRIPIQKEPLDEDKIKHIKFDLSDREEKIIFSMYQ</sequence>
<organism evidence="2 3">
    <name type="scientific">Thermoactinomyces daqus</name>
    <dbReference type="NCBI Taxonomy" id="1329516"/>
    <lineage>
        <taxon>Bacteria</taxon>
        <taxon>Bacillati</taxon>
        <taxon>Bacillota</taxon>
        <taxon>Bacilli</taxon>
        <taxon>Bacillales</taxon>
        <taxon>Thermoactinomycetaceae</taxon>
        <taxon>Thermoactinomyces</taxon>
    </lineage>
</organism>
<evidence type="ECO:0000313" key="3">
    <source>
        <dbReference type="Proteomes" id="UP000530514"/>
    </source>
</evidence>
<keyword evidence="3" id="KW-1185">Reference proteome</keyword>
<proteinExistence type="predicted"/>
<dbReference type="AlphaFoldDB" id="A0A7W1X810"/>
<dbReference type="RefSeq" id="WP_033101025.1">
    <property type="nucleotide sequence ID" value="NZ_JACEIP010000002.1"/>
</dbReference>
<keyword evidence="1" id="KW-0812">Transmembrane</keyword>
<reference evidence="2 3" key="1">
    <citation type="submission" date="2020-07" db="EMBL/GenBank/DDBJ databases">
        <authorList>
            <person name="Feng H."/>
        </authorList>
    </citation>
    <scope>NUCLEOTIDE SEQUENCE [LARGE SCALE GENOMIC DNA]</scope>
    <source>
        <strain evidence="3">s-11</strain>
    </source>
</reference>
<dbReference type="Proteomes" id="UP000530514">
    <property type="component" value="Unassembled WGS sequence"/>
</dbReference>
<accession>A0A7W1X810</accession>
<name>A0A7W1X810_9BACL</name>
<feature type="transmembrane region" description="Helical" evidence="1">
    <location>
        <begin position="75"/>
        <end position="94"/>
    </location>
</feature>
<keyword evidence="1" id="KW-1133">Transmembrane helix</keyword>
<evidence type="ECO:0000313" key="2">
    <source>
        <dbReference type="EMBL" id="MBA4541699.1"/>
    </source>
</evidence>